<name>A0A0U1L5C4_9FIRM</name>
<keyword evidence="3" id="KW-1185">Reference proteome</keyword>
<dbReference type="PANTHER" id="PTHR13174:SF3">
    <property type="entry name" value="D-GLUCURONYL C5-EPIMERASE"/>
    <property type="match status" value="1"/>
</dbReference>
<dbReference type="PANTHER" id="PTHR13174">
    <property type="entry name" value="D-GLUCURONYL C5-EPIMERASE"/>
    <property type="match status" value="1"/>
</dbReference>
<evidence type="ECO:0000313" key="3">
    <source>
        <dbReference type="Proteomes" id="UP000049855"/>
    </source>
</evidence>
<dbReference type="Gene3D" id="1.50.10.10">
    <property type="match status" value="1"/>
</dbReference>
<evidence type="ECO:0000313" key="2">
    <source>
        <dbReference type="EMBL" id="CQR74886.1"/>
    </source>
</evidence>
<reference evidence="3" key="1">
    <citation type="submission" date="2015-03" db="EMBL/GenBank/DDBJ databases">
        <authorList>
            <person name="Nijsse Bart"/>
        </authorList>
    </citation>
    <scope>NUCLEOTIDE SEQUENCE [LARGE SCALE GENOMIC DNA]</scope>
</reference>
<keyword evidence="2" id="KW-0413">Isomerase</keyword>
<protein>
    <submittedName>
        <fullName evidence="2">D-glucuronyl C5-epimerase</fullName>
        <ecNumber evidence="2">5.1.3.-</ecNumber>
    </submittedName>
</protein>
<dbReference type="SUPFAM" id="SSF48208">
    <property type="entry name" value="Six-hairpin glycosidases"/>
    <property type="match status" value="1"/>
</dbReference>
<dbReference type="Pfam" id="PF06662">
    <property type="entry name" value="C5-epim_C"/>
    <property type="match status" value="1"/>
</dbReference>
<accession>A0A0U1L5C4</accession>
<dbReference type="RefSeq" id="WP_021166706.1">
    <property type="nucleotide sequence ID" value="NZ_CTRP01000015.1"/>
</dbReference>
<evidence type="ECO:0000259" key="1">
    <source>
        <dbReference type="Pfam" id="PF06662"/>
    </source>
</evidence>
<dbReference type="AlphaFoldDB" id="A0A0U1L5C4"/>
<gene>
    <name evidence="2" type="ORF">SpAn4DRAFT_4243</name>
</gene>
<feature type="domain" description="D-glucuronyl C5-epimerase C-terminal" evidence="1">
    <location>
        <begin position="127"/>
        <end position="279"/>
    </location>
</feature>
<dbReference type="Proteomes" id="UP000049855">
    <property type="component" value="Unassembled WGS sequence"/>
</dbReference>
<dbReference type="GO" id="GO:0047464">
    <property type="term" value="F:heparosan-N-sulfate-glucuronate 5-epimerase activity"/>
    <property type="evidence" value="ECO:0007669"/>
    <property type="project" value="InterPro"/>
</dbReference>
<dbReference type="EC" id="5.1.3.-" evidence="2"/>
<dbReference type="InterPro" id="IPR010598">
    <property type="entry name" value="C5-epim_C"/>
</dbReference>
<organism evidence="2 3">
    <name type="scientific">Sporomusa ovata</name>
    <dbReference type="NCBI Taxonomy" id="2378"/>
    <lineage>
        <taxon>Bacteria</taxon>
        <taxon>Bacillati</taxon>
        <taxon>Bacillota</taxon>
        <taxon>Negativicutes</taxon>
        <taxon>Selenomonadales</taxon>
        <taxon>Sporomusaceae</taxon>
        <taxon>Sporomusa</taxon>
    </lineage>
</organism>
<sequence length="311" mass="36162">MRAFSIINKWLRMLNGKSILHVNQDVGKVYSKKEINGYYNNLTEKVLNPAALLDETGLVYNVTSDGKKVYFSIAIFHYGLGAYDLFILTGCPKYKEAFMRTVAWALKNQEENGAWDTFSIVGTRIPYSSMAQGEGASLLVRAYKETRDEKYLKAAKQAVDFMCIPIIGGGCTQYVDDKLWFKEYIEKPVVLNGWIFSIWGLYDYYKASNDEGYKNILVNAIHTLEKDIEIFDCNYWSKYDLENTIASPFYHRLHIAQLKVMYELFGCEIFLEYAKKWEKYQKNRLNCCKAFIIKAYQKITDTKTEKIIIIR</sequence>
<dbReference type="InterPro" id="IPR008928">
    <property type="entry name" value="6-hairpin_glycosidase_sf"/>
</dbReference>
<proteinExistence type="predicted"/>
<dbReference type="InterPro" id="IPR039721">
    <property type="entry name" value="C5-epimerase"/>
</dbReference>
<dbReference type="EMBL" id="CTRP01000015">
    <property type="protein sequence ID" value="CQR74886.1"/>
    <property type="molecule type" value="Genomic_DNA"/>
</dbReference>
<dbReference type="GO" id="GO:0015012">
    <property type="term" value="P:heparan sulfate proteoglycan biosynthetic process"/>
    <property type="evidence" value="ECO:0007669"/>
    <property type="project" value="InterPro"/>
</dbReference>
<dbReference type="GO" id="GO:0005975">
    <property type="term" value="P:carbohydrate metabolic process"/>
    <property type="evidence" value="ECO:0007669"/>
    <property type="project" value="InterPro"/>
</dbReference>
<dbReference type="InterPro" id="IPR012341">
    <property type="entry name" value="6hp_glycosidase-like_sf"/>
</dbReference>